<sequence>MRLLAFTLLVAQVLMAQPTANTVQTDRIAALLKVISSRDRALIANEISFPLGRDYPLQPIQSKAELLKRFDEVFDASFLRELAGSDPKQDWEEMGWRGIMFRNGSLWLDFDYKILAVNHETQLTRRLLAAAIQKQKDRLPASLRDFDQPILEWRTPKYLIRVDLKGDDYRLALLDGKSPTRILCVLHHGDFHFEGTMGSFLIDWQSEGKTHRIYSDASGEEGDGYYLYDSLISRDDWPDTPLETQEPSLH</sequence>
<evidence type="ECO:0000313" key="2">
    <source>
        <dbReference type="EMBL" id="GLH68735.1"/>
    </source>
</evidence>
<keyword evidence="1" id="KW-0732">Signal</keyword>
<evidence type="ECO:0000256" key="1">
    <source>
        <dbReference type="SAM" id="SignalP"/>
    </source>
</evidence>
<dbReference type="EMBL" id="BSDD01000001">
    <property type="protein sequence ID" value="GLH68735.1"/>
    <property type="molecule type" value="Genomic_DNA"/>
</dbReference>
<evidence type="ECO:0000313" key="3">
    <source>
        <dbReference type="Proteomes" id="UP001165089"/>
    </source>
</evidence>
<accession>A0ABQ5Q3N9</accession>
<comment type="caution">
    <text evidence="2">The sequence shown here is derived from an EMBL/GenBank/DDBJ whole genome shotgun (WGS) entry which is preliminary data.</text>
</comment>
<organism evidence="2 3">
    <name type="scientific">Geothrix rubra</name>
    <dbReference type="NCBI Taxonomy" id="2927977"/>
    <lineage>
        <taxon>Bacteria</taxon>
        <taxon>Pseudomonadati</taxon>
        <taxon>Acidobacteriota</taxon>
        <taxon>Holophagae</taxon>
        <taxon>Holophagales</taxon>
        <taxon>Holophagaceae</taxon>
        <taxon>Geothrix</taxon>
    </lineage>
</organism>
<gene>
    <name evidence="2" type="ORF">GETHPA_02680</name>
</gene>
<dbReference type="Proteomes" id="UP001165089">
    <property type="component" value="Unassembled WGS sequence"/>
</dbReference>
<dbReference type="RefSeq" id="WP_285722319.1">
    <property type="nucleotide sequence ID" value="NZ_BSDD01000001.1"/>
</dbReference>
<keyword evidence="3" id="KW-1185">Reference proteome</keyword>
<name>A0ABQ5Q3N9_9BACT</name>
<feature type="chain" id="PRO_5046102284" evidence="1">
    <location>
        <begin position="17"/>
        <end position="250"/>
    </location>
</feature>
<protein>
    <submittedName>
        <fullName evidence="2">Uncharacterized protein</fullName>
    </submittedName>
</protein>
<proteinExistence type="predicted"/>
<feature type="signal peptide" evidence="1">
    <location>
        <begin position="1"/>
        <end position="16"/>
    </location>
</feature>
<reference evidence="2 3" key="1">
    <citation type="journal article" date="2023" name="Antonie Van Leeuwenhoek">
        <title>Mesoterricola silvestris gen. nov., sp. nov., Mesoterricola sediminis sp. nov., Geothrix oryzae sp. nov., Geothrix edaphica sp. nov., Geothrix rubra sp. nov., and Geothrix limicola sp. nov., six novel members of Acidobacteriota isolated from soils.</title>
        <authorList>
            <person name="Itoh H."/>
            <person name="Sugisawa Y."/>
            <person name="Mise K."/>
            <person name="Xu Z."/>
            <person name="Kuniyasu M."/>
            <person name="Ushijima N."/>
            <person name="Kawano K."/>
            <person name="Kobayashi E."/>
            <person name="Shiratori Y."/>
            <person name="Masuda Y."/>
            <person name="Senoo K."/>
        </authorList>
    </citation>
    <scope>NUCLEOTIDE SEQUENCE [LARGE SCALE GENOMIC DNA]</scope>
    <source>
        <strain evidence="2 3">Red803</strain>
    </source>
</reference>